<accession>A0AAW0DN89</accession>
<dbReference type="GO" id="GO:0006508">
    <property type="term" value="P:proteolysis"/>
    <property type="evidence" value="ECO:0007669"/>
    <property type="project" value="UniProtKB-KW"/>
</dbReference>
<protein>
    <submittedName>
        <fullName evidence="7">Uncharacterized protein</fullName>
    </submittedName>
</protein>
<dbReference type="PANTHER" id="PTHR11010:SF23">
    <property type="entry name" value="SERINE PEPTIDASE"/>
    <property type="match status" value="1"/>
</dbReference>
<proteinExistence type="inferred from homology"/>
<dbReference type="InterPro" id="IPR008758">
    <property type="entry name" value="Peptidase_S28"/>
</dbReference>
<dbReference type="Gene3D" id="3.40.50.1820">
    <property type="entry name" value="alpha/beta hydrolase"/>
    <property type="match status" value="2"/>
</dbReference>
<keyword evidence="3 6" id="KW-0732">Signal</keyword>
<dbReference type="PANTHER" id="PTHR11010">
    <property type="entry name" value="PROTEASE S28 PRO-X CARBOXYPEPTIDASE-RELATED"/>
    <property type="match status" value="1"/>
</dbReference>
<dbReference type="SUPFAM" id="SSF53474">
    <property type="entry name" value="alpha/beta-Hydrolases"/>
    <property type="match status" value="1"/>
</dbReference>
<dbReference type="AlphaFoldDB" id="A0AAW0DN89"/>
<evidence type="ECO:0000256" key="6">
    <source>
        <dbReference type="SAM" id="SignalP"/>
    </source>
</evidence>
<dbReference type="InterPro" id="IPR029058">
    <property type="entry name" value="AB_hydrolase_fold"/>
</dbReference>
<evidence type="ECO:0000313" key="8">
    <source>
        <dbReference type="Proteomes" id="UP001383192"/>
    </source>
</evidence>
<dbReference type="EMBL" id="JAYKXP010000010">
    <property type="protein sequence ID" value="KAK7053240.1"/>
    <property type="molecule type" value="Genomic_DNA"/>
</dbReference>
<comment type="similarity">
    <text evidence="1">Belongs to the peptidase S28 family.</text>
</comment>
<comment type="caution">
    <text evidence="7">The sequence shown here is derived from an EMBL/GenBank/DDBJ whole genome shotgun (WGS) entry which is preliminary data.</text>
</comment>
<feature type="chain" id="PRO_5043877920" evidence="6">
    <location>
        <begin position="24"/>
        <end position="573"/>
    </location>
</feature>
<dbReference type="Proteomes" id="UP001383192">
    <property type="component" value="Unassembled WGS sequence"/>
</dbReference>
<organism evidence="7 8">
    <name type="scientific">Paramarasmius palmivorus</name>
    <dbReference type="NCBI Taxonomy" id="297713"/>
    <lineage>
        <taxon>Eukaryota</taxon>
        <taxon>Fungi</taxon>
        <taxon>Dikarya</taxon>
        <taxon>Basidiomycota</taxon>
        <taxon>Agaricomycotina</taxon>
        <taxon>Agaricomycetes</taxon>
        <taxon>Agaricomycetidae</taxon>
        <taxon>Agaricales</taxon>
        <taxon>Marasmiineae</taxon>
        <taxon>Marasmiaceae</taxon>
        <taxon>Paramarasmius</taxon>
    </lineage>
</organism>
<keyword evidence="5" id="KW-0325">Glycoprotein</keyword>
<reference evidence="7 8" key="1">
    <citation type="submission" date="2024-01" db="EMBL/GenBank/DDBJ databases">
        <title>A draft genome for a cacao thread blight-causing isolate of Paramarasmius palmivorus.</title>
        <authorList>
            <person name="Baruah I.K."/>
            <person name="Bukari Y."/>
            <person name="Amoako-Attah I."/>
            <person name="Meinhardt L.W."/>
            <person name="Bailey B.A."/>
            <person name="Cohen S.P."/>
        </authorList>
    </citation>
    <scope>NUCLEOTIDE SEQUENCE [LARGE SCALE GENOMIC DNA]</scope>
    <source>
        <strain evidence="7 8">GH-12</strain>
    </source>
</reference>
<sequence>MIRVQWVLFYLLLWCTSFWVTVANNRPNANIMRRPRLPRRAVETSPGNPTDVNRNPIPPYEEEYWFNQLIDHQNPKMGTFKQRYYHTWEFHKSGRYTAFGSSIDINTEHDTGGPIILSTPGESNAGDSWVDLTNSSIMGQFAQKFNGATIVLEHRFFGDSNPQPDLSEKSLKFLTIQQAMDDLVYFAKNVKLPMPGGDQVPPNKVPWILVGGSYAETGALTAWTMAKNPGIFWAGYSSSGVVQPIINFWQYFEPIRQNMPQNCSADVERVISLIDEKFANGTQAEIKAIKTNFGLQALEYTDDVASARPISRWQDLQPDPEYSNSTFFEFCDALEVKDGVQAASSGWGLQHAYDAMGLYFRKVYIKKMCGNYDVKTCFNTHNTTSTDTSLDNWNRSWCNEVGWYQTGPPKGTPAIVSRLVSEEYNQHSLCVNYFPKTFTLADRPRVLETTSAFHGWDIQVDRLFVANGRRDPWLAATLSAPSQNIASTDSRPIAISDGFHCSDMLTSNGLVDPTILDVQQKALASMKVWLPKFKATDRTTTNLDIDKTNNSALRFLPKRSHYYMLLGCTLSML</sequence>
<keyword evidence="2" id="KW-0645">Protease</keyword>
<gene>
    <name evidence="7" type="ORF">VNI00_003865</name>
</gene>
<evidence type="ECO:0000256" key="1">
    <source>
        <dbReference type="ARBA" id="ARBA00011079"/>
    </source>
</evidence>
<dbReference type="GO" id="GO:0008239">
    <property type="term" value="F:dipeptidyl-peptidase activity"/>
    <property type="evidence" value="ECO:0007669"/>
    <property type="project" value="TreeGrafter"/>
</dbReference>
<evidence type="ECO:0000256" key="4">
    <source>
        <dbReference type="ARBA" id="ARBA00022801"/>
    </source>
</evidence>
<dbReference type="Pfam" id="PF05577">
    <property type="entry name" value="Peptidase_S28"/>
    <property type="match status" value="1"/>
</dbReference>
<dbReference type="GO" id="GO:0070008">
    <property type="term" value="F:serine-type exopeptidase activity"/>
    <property type="evidence" value="ECO:0007669"/>
    <property type="project" value="InterPro"/>
</dbReference>
<keyword evidence="4" id="KW-0378">Hydrolase</keyword>
<feature type="signal peptide" evidence="6">
    <location>
        <begin position="1"/>
        <end position="23"/>
    </location>
</feature>
<evidence type="ECO:0000313" key="7">
    <source>
        <dbReference type="EMBL" id="KAK7053240.1"/>
    </source>
</evidence>
<evidence type="ECO:0000256" key="3">
    <source>
        <dbReference type="ARBA" id="ARBA00022729"/>
    </source>
</evidence>
<evidence type="ECO:0000256" key="5">
    <source>
        <dbReference type="ARBA" id="ARBA00023180"/>
    </source>
</evidence>
<name>A0AAW0DN89_9AGAR</name>
<evidence type="ECO:0000256" key="2">
    <source>
        <dbReference type="ARBA" id="ARBA00022670"/>
    </source>
</evidence>
<keyword evidence="8" id="KW-1185">Reference proteome</keyword>